<dbReference type="InterPro" id="IPR001789">
    <property type="entry name" value="Sig_transdc_resp-reg_receiver"/>
</dbReference>
<accession>A0A1U7IKV2</accession>
<dbReference type="CDD" id="cd00383">
    <property type="entry name" value="trans_reg_C"/>
    <property type="match status" value="1"/>
</dbReference>
<feature type="domain" description="Response regulatory" evidence="9">
    <location>
        <begin position="2"/>
        <end position="116"/>
    </location>
</feature>
<keyword evidence="3" id="KW-0805">Transcription regulation</keyword>
<feature type="domain" description="OmpR/PhoB-type" evidence="11">
    <location>
        <begin position="125"/>
        <end position="224"/>
    </location>
</feature>
<dbReference type="AlphaFoldDB" id="A0A1U7IKV2"/>
<dbReference type="GO" id="GO:0005829">
    <property type="term" value="C:cytosol"/>
    <property type="evidence" value="ECO:0007669"/>
    <property type="project" value="TreeGrafter"/>
</dbReference>
<dbReference type="GO" id="GO:0032993">
    <property type="term" value="C:protein-DNA complex"/>
    <property type="evidence" value="ECO:0007669"/>
    <property type="project" value="TreeGrafter"/>
</dbReference>
<dbReference type="InterPro" id="IPR001867">
    <property type="entry name" value="OmpR/PhoB-type_DNA-bd"/>
</dbReference>
<evidence type="ECO:0000256" key="5">
    <source>
        <dbReference type="ARBA" id="ARBA00023163"/>
    </source>
</evidence>
<dbReference type="Gene3D" id="1.10.10.10">
    <property type="entry name" value="Winged helix-like DNA-binding domain superfamily/Winged helix DNA-binding domain"/>
    <property type="match status" value="1"/>
</dbReference>
<dbReference type="RefSeq" id="WP_073593656.1">
    <property type="nucleotide sequence ID" value="NZ_MRCE01000010.1"/>
</dbReference>
<dbReference type="InterPro" id="IPR036641">
    <property type="entry name" value="HPT_dom_sf"/>
</dbReference>
<dbReference type="STRING" id="454136.NIES2119_11710"/>
<protein>
    <submittedName>
        <fullName evidence="12">Two-component system response regulator</fullName>
    </submittedName>
</protein>
<dbReference type="FunFam" id="3.40.50.2300:FF:000001">
    <property type="entry name" value="DNA-binding response regulator PhoB"/>
    <property type="match status" value="1"/>
</dbReference>
<evidence type="ECO:0000256" key="7">
    <source>
        <dbReference type="PROSITE-ProRule" id="PRU00169"/>
    </source>
</evidence>
<dbReference type="PROSITE" id="PS50110">
    <property type="entry name" value="RESPONSE_REGULATORY"/>
    <property type="match status" value="1"/>
</dbReference>
<dbReference type="InterPro" id="IPR008207">
    <property type="entry name" value="Sig_transdc_His_kin_Hpt_dom"/>
</dbReference>
<dbReference type="GO" id="GO:0000156">
    <property type="term" value="F:phosphorelay response regulator activity"/>
    <property type="evidence" value="ECO:0007669"/>
    <property type="project" value="TreeGrafter"/>
</dbReference>
<keyword evidence="2" id="KW-0902">Two-component regulatory system</keyword>
<feature type="domain" description="HPt" evidence="10">
    <location>
        <begin position="248"/>
        <end position="352"/>
    </location>
</feature>
<dbReference type="PROSITE" id="PS51755">
    <property type="entry name" value="OMPR_PHOB"/>
    <property type="match status" value="1"/>
</dbReference>
<evidence type="ECO:0000256" key="6">
    <source>
        <dbReference type="PROSITE-ProRule" id="PRU00110"/>
    </source>
</evidence>
<dbReference type="SUPFAM" id="SSF52172">
    <property type="entry name" value="CheY-like"/>
    <property type="match status" value="1"/>
</dbReference>
<evidence type="ECO:0000256" key="2">
    <source>
        <dbReference type="ARBA" id="ARBA00023012"/>
    </source>
</evidence>
<dbReference type="PROSITE" id="PS50894">
    <property type="entry name" value="HPT"/>
    <property type="match status" value="1"/>
</dbReference>
<dbReference type="InterPro" id="IPR016032">
    <property type="entry name" value="Sig_transdc_resp-reg_C-effctor"/>
</dbReference>
<dbReference type="SMART" id="SM00448">
    <property type="entry name" value="REC"/>
    <property type="match status" value="1"/>
</dbReference>
<organism evidence="12 13">
    <name type="scientific">[Phormidium ambiguum] IAM M-71</name>
    <dbReference type="NCBI Taxonomy" id="454136"/>
    <lineage>
        <taxon>Bacteria</taxon>
        <taxon>Bacillati</taxon>
        <taxon>Cyanobacteriota</taxon>
        <taxon>Cyanophyceae</taxon>
        <taxon>Oscillatoriophycideae</taxon>
        <taxon>Aerosakkonematales</taxon>
        <taxon>Aerosakkonemataceae</taxon>
        <taxon>Floridanema</taxon>
    </lineage>
</organism>
<dbReference type="Proteomes" id="UP000185860">
    <property type="component" value="Unassembled WGS sequence"/>
</dbReference>
<dbReference type="Gene3D" id="6.10.250.690">
    <property type="match status" value="1"/>
</dbReference>
<keyword evidence="5" id="KW-0804">Transcription</keyword>
<dbReference type="PANTHER" id="PTHR48111:SF15">
    <property type="entry name" value="OMPR SUBFAMILY"/>
    <property type="match status" value="1"/>
</dbReference>
<evidence type="ECO:0000256" key="1">
    <source>
        <dbReference type="ARBA" id="ARBA00022553"/>
    </source>
</evidence>
<dbReference type="OrthoDB" id="516439at2"/>
<keyword evidence="4 8" id="KW-0238">DNA-binding</keyword>
<feature type="DNA-binding region" description="OmpR/PhoB-type" evidence="8">
    <location>
        <begin position="125"/>
        <end position="224"/>
    </location>
</feature>
<evidence type="ECO:0000256" key="4">
    <source>
        <dbReference type="ARBA" id="ARBA00023125"/>
    </source>
</evidence>
<name>A0A1U7IKV2_9CYAN</name>
<dbReference type="GO" id="GO:0000976">
    <property type="term" value="F:transcription cis-regulatory region binding"/>
    <property type="evidence" value="ECO:0007669"/>
    <property type="project" value="TreeGrafter"/>
</dbReference>
<dbReference type="EMBL" id="MRCE01000010">
    <property type="protein sequence ID" value="OKH37816.1"/>
    <property type="molecule type" value="Genomic_DNA"/>
</dbReference>
<comment type="caution">
    <text evidence="12">The sequence shown here is derived from an EMBL/GenBank/DDBJ whole genome shotgun (WGS) entry which is preliminary data.</text>
</comment>
<proteinExistence type="predicted"/>
<dbReference type="CDD" id="cd17574">
    <property type="entry name" value="REC_OmpR"/>
    <property type="match status" value="1"/>
</dbReference>
<dbReference type="GO" id="GO:0006355">
    <property type="term" value="P:regulation of DNA-templated transcription"/>
    <property type="evidence" value="ECO:0007669"/>
    <property type="project" value="InterPro"/>
</dbReference>
<dbReference type="Pfam" id="PF00072">
    <property type="entry name" value="Response_reg"/>
    <property type="match status" value="1"/>
</dbReference>
<dbReference type="SMART" id="SM00862">
    <property type="entry name" value="Trans_reg_C"/>
    <property type="match status" value="1"/>
</dbReference>
<gene>
    <name evidence="12" type="ORF">NIES2119_11710</name>
</gene>
<keyword evidence="1 7" id="KW-0597">Phosphoprotein</keyword>
<reference evidence="12 13" key="1">
    <citation type="submission" date="2016-11" db="EMBL/GenBank/DDBJ databases">
        <title>Draft Genome Sequences of Nine Cyanobacterial Strains from Diverse Habitats.</title>
        <authorList>
            <person name="Zhu T."/>
            <person name="Hou S."/>
            <person name="Lu X."/>
            <person name="Hess W.R."/>
        </authorList>
    </citation>
    <scope>NUCLEOTIDE SEQUENCE [LARGE SCALE GENOMIC DNA]</scope>
    <source>
        <strain evidence="12 13">IAM M-71</strain>
    </source>
</reference>
<sequence length="352" mass="39348">MKVLIVEDDRNTSELLSNTLGANRYAVDVIADGLSGLEMASRWSYDLILLDVLLPRLNGVEVCRRLRAQGCQTPILMLTMKDSNEDVIAGLDAGADDYVAKSCASSQLLARVRALLRRSGNASLSPILTWGLLCLDPALAQVTYNQKVIALRPKEYNLLELFLRHPQRILSRSNIIDHLWSIDETPVEGSVTNLIKDLRRRLKSAGMNHELIETVYGLGYRLKSAPTESDETVEEEIVQDKDERGRIAIQQAMERFRLSLEQRITILEVAERSLLAGDFNLQQQIAAQTEAHKLAGGLATFGCMRASEIAQEIENLLNKTIEETQLTQQFSRLVGELKQELAKPIANDLVKK</sequence>
<evidence type="ECO:0000259" key="9">
    <source>
        <dbReference type="PROSITE" id="PS50110"/>
    </source>
</evidence>
<dbReference type="Pfam" id="PF00486">
    <property type="entry name" value="Trans_reg_C"/>
    <property type="match status" value="1"/>
</dbReference>
<evidence type="ECO:0000259" key="10">
    <source>
        <dbReference type="PROSITE" id="PS50894"/>
    </source>
</evidence>
<evidence type="ECO:0000259" key="11">
    <source>
        <dbReference type="PROSITE" id="PS51755"/>
    </source>
</evidence>
<dbReference type="InterPro" id="IPR039420">
    <property type="entry name" value="WalR-like"/>
</dbReference>
<evidence type="ECO:0000256" key="8">
    <source>
        <dbReference type="PROSITE-ProRule" id="PRU01091"/>
    </source>
</evidence>
<dbReference type="Gene3D" id="1.20.120.160">
    <property type="entry name" value="HPT domain"/>
    <property type="match status" value="1"/>
</dbReference>
<feature type="modified residue" description="4-aspartylphosphate" evidence="7">
    <location>
        <position position="51"/>
    </location>
</feature>
<dbReference type="Gene3D" id="3.40.50.2300">
    <property type="match status" value="1"/>
</dbReference>
<evidence type="ECO:0000313" key="13">
    <source>
        <dbReference type="Proteomes" id="UP000185860"/>
    </source>
</evidence>
<evidence type="ECO:0000256" key="3">
    <source>
        <dbReference type="ARBA" id="ARBA00023015"/>
    </source>
</evidence>
<dbReference type="InterPro" id="IPR011006">
    <property type="entry name" value="CheY-like_superfamily"/>
</dbReference>
<dbReference type="InterPro" id="IPR036388">
    <property type="entry name" value="WH-like_DNA-bd_sf"/>
</dbReference>
<dbReference type="PANTHER" id="PTHR48111">
    <property type="entry name" value="REGULATOR OF RPOS"/>
    <property type="match status" value="1"/>
</dbReference>
<dbReference type="Pfam" id="PF01627">
    <property type="entry name" value="Hpt"/>
    <property type="match status" value="1"/>
</dbReference>
<dbReference type="SUPFAM" id="SSF47226">
    <property type="entry name" value="Histidine-containing phosphotransfer domain, HPT domain"/>
    <property type="match status" value="1"/>
</dbReference>
<feature type="modified residue" description="Phosphohistidine" evidence="6">
    <location>
        <position position="292"/>
    </location>
</feature>
<dbReference type="SUPFAM" id="SSF46894">
    <property type="entry name" value="C-terminal effector domain of the bipartite response regulators"/>
    <property type="match status" value="1"/>
</dbReference>
<evidence type="ECO:0000313" key="12">
    <source>
        <dbReference type="EMBL" id="OKH37816.1"/>
    </source>
</evidence>